<evidence type="ECO:0000313" key="1">
    <source>
        <dbReference type="EMBL" id="HGL41161.1"/>
    </source>
</evidence>
<comment type="caution">
    <text evidence="2">The sequence shown here is derived from an EMBL/GenBank/DDBJ whole genome shotgun (WGS) entry which is preliminary data.</text>
</comment>
<dbReference type="EMBL" id="DTCM01000074">
    <property type="protein sequence ID" value="HGL41161.1"/>
    <property type="molecule type" value="Genomic_DNA"/>
</dbReference>
<organism evidence="2">
    <name type="scientific">Caldiarchaeum subterraneum</name>
    <dbReference type="NCBI Taxonomy" id="311458"/>
    <lineage>
        <taxon>Archaea</taxon>
        <taxon>Nitrososphaerota</taxon>
        <taxon>Candidatus Caldarchaeales</taxon>
        <taxon>Candidatus Caldarchaeaceae</taxon>
        <taxon>Candidatus Caldarchaeum</taxon>
    </lineage>
</organism>
<reference evidence="2" key="1">
    <citation type="journal article" date="2020" name="mSystems">
        <title>Genome- and Community-Level Interaction Insights into Carbon Utilization and Element Cycling Functions of Hydrothermarchaeota in Hydrothermal Sediment.</title>
        <authorList>
            <person name="Zhou Z."/>
            <person name="Liu Y."/>
            <person name="Xu W."/>
            <person name="Pan J."/>
            <person name="Luo Z.H."/>
            <person name="Li M."/>
        </authorList>
    </citation>
    <scope>NUCLEOTIDE SEQUENCE [LARGE SCALE GENOMIC DNA]</scope>
    <source>
        <strain evidence="3">SpSt-1073</strain>
        <strain evidence="2">SpSt-613</strain>
        <strain evidence="1">SpSt-669</strain>
    </source>
</reference>
<accession>A0A7C4HYL8</accession>
<dbReference type="EMBL" id="DTAD01000055">
    <property type="protein sequence ID" value="HGN90523.1"/>
    <property type="molecule type" value="Genomic_DNA"/>
</dbReference>
<sequence>MRRLVSGSDAGDFEAELMDKVERLYSLVNRIRFFRDLKMDNEVSSLSLEMEKLRTSLLLSEDEVEKLADELDEYYISGASTHGDTDPLTYWTLYIKDKLSKK</sequence>
<protein>
    <submittedName>
        <fullName evidence="2">Uncharacterized protein</fullName>
    </submittedName>
</protein>
<proteinExistence type="predicted"/>
<dbReference type="AlphaFoldDB" id="A0A7C4HYL8"/>
<name>A0A7C4HYL8_CALS0</name>
<gene>
    <name evidence="3" type="ORF">ENM30_05295</name>
    <name evidence="2" type="ORF">ENT82_05285</name>
    <name evidence="1" type="ORF">ENU43_05815</name>
</gene>
<dbReference type="EMBL" id="DRXG01000115">
    <property type="protein sequence ID" value="HHN52709.1"/>
    <property type="molecule type" value="Genomic_DNA"/>
</dbReference>
<evidence type="ECO:0000313" key="3">
    <source>
        <dbReference type="EMBL" id="HHN52709.1"/>
    </source>
</evidence>
<evidence type="ECO:0000313" key="2">
    <source>
        <dbReference type="EMBL" id="HGN90523.1"/>
    </source>
</evidence>